<sequence>MINTWVFNLVVVFNPPYILQTDPPDLVPVLPPPPLAPPWLHQYPEPLLQQTSHFHIESTNLVAQVLKEPMQFDATQLWSFVPYDPGPLESPFLTIMETLP</sequence>
<dbReference type="GO" id="GO:0008168">
    <property type="term" value="F:methyltransferase activity"/>
    <property type="evidence" value="ECO:0007669"/>
    <property type="project" value="InterPro"/>
</dbReference>
<organism evidence="1 2">
    <name type="scientific">Trifolium medium</name>
    <dbReference type="NCBI Taxonomy" id="97028"/>
    <lineage>
        <taxon>Eukaryota</taxon>
        <taxon>Viridiplantae</taxon>
        <taxon>Streptophyta</taxon>
        <taxon>Embryophyta</taxon>
        <taxon>Tracheophyta</taxon>
        <taxon>Spermatophyta</taxon>
        <taxon>Magnoliopsida</taxon>
        <taxon>eudicotyledons</taxon>
        <taxon>Gunneridae</taxon>
        <taxon>Pentapetalae</taxon>
        <taxon>rosids</taxon>
        <taxon>fabids</taxon>
        <taxon>Fabales</taxon>
        <taxon>Fabaceae</taxon>
        <taxon>Papilionoideae</taxon>
        <taxon>50 kb inversion clade</taxon>
        <taxon>NPAAA clade</taxon>
        <taxon>Hologalegina</taxon>
        <taxon>IRL clade</taxon>
        <taxon>Trifolieae</taxon>
        <taxon>Trifolium</taxon>
    </lineage>
</organism>
<dbReference type="AlphaFoldDB" id="A0A392PNA8"/>
<feature type="non-terminal residue" evidence="1">
    <location>
        <position position="100"/>
    </location>
</feature>
<protein>
    <submittedName>
        <fullName evidence="1">Uncharacterized protein</fullName>
    </submittedName>
</protein>
<comment type="caution">
    <text evidence="1">The sequence shown here is derived from an EMBL/GenBank/DDBJ whole genome shotgun (WGS) entry which is preliminary data.</text>
</comment>
<dbReference type="PROSITE" id="PS00092">
    <property type="entry name" value="N6_MTASE"/>
    <property type="match status" value="1"/>
</dbReference>
<dbReference type="InterPro" id="IPR002052">
    <property type="entry name" value="DNA_methylase_N6_adenine_CS"/>
</dbReference>
<reference evidence="1 2" key="1">
    <citation type="journal article" date="2018" name="Front. Plant Sci.">
        <title>Red Clover (Trifolium pratense) and Zigzag Clover (T. medium) - A Picture of Genomic Similarities and Differences.</title>
        <authorList>
            <person name="Dluhosova J."/>
            <person name="Istvanek J."/>
            <person name="Nedelnik J."/>
            <person name="Repkova J."/>
        </authorList>
    </citation>
    <scope>NUCLEOTIDE SEQUENCE [LARGE SCALE GENOMIC DNA]</scope>
    <source>
        <strain evidence="2">cv. 10/8</strain>
        <tissue evidence="1">Leaf</tissue>
    </source>
</reference>
<dbReference type="GO" id="GO:0032259">
    <property type="term" value="P:methylation"/>
    <property type="evidence" value="ECO:0007669"/>
    <property type="project" value="InterPro"/>
</dbReference>
<dbReference type="GO" id="GO:0003676">
    <property type="term" value="F:nucleic acid binding"/>
    <property type="evidence" value="ECO:0007669"/>
    <property type="project" value="InterPro"/>
</dbReference>
<evidence type="ECO:0000313" key="2">
    <source>
        <dbReference type="Proteomes" id="UP000265520"/>
    </source>
</evidence>
<evidence type="ECO:0000313" key="1">
    <source>
        <dbReference type="EMBL" id="MCI12930.1"/>
    </source>
</evidence>
<name>A0A392PNA8_9FABA</name>
<proteinExistence type="predicted"/>
<dbReference type="EMBL" id="LXQA010086182">
    <property type="protein sequence ID" value="MCI12930.1"/>
    <property type="molecule type" value="Genomic_DNA"/>
</dbReference>
<keyword evidence="2" id="KW-1185">Reference proteome</keyword>
<accession>A0A392PNA8</accession>
<dbReference type="Proteomes" id="UP000265520">
    <property type="component" value="Unassembled WGS sequence"/>
</dbReference>